<evidence type="ECO:0000256" key="2">
    <source>
        <dbReference type="SAM" id="Phobius"/>
    </source>
</evidence>
<feature type="compositionally biased region" description="Basic and acidic residues" evidence="1">
    <location>
        <begin position="230"/>
        <end position="241"/>
    </location>
</feature>
<feature type="compositionally biased region" description="Polar residues" evidence="1">
    <location>
        <begin position="171"/>
        <end position="185"/>
    </location>
</feature>
<evidence type="ECO:0000313" key="4">
    <source>
        <dbReference type="Proteomes" id="UP001476282"/>
    </source>
</evidence>
<accession>A0ABP9UIC7</accession>
<feature type="transmembrane region" description="Helical" evidence="2">
    <location>
        <begin position="27"/>
        <end position="51"/>
    </location>
</feature>
<feature type="transmembrane region" description="Helical" evidence="2">
    <location>
        <begin position="141"/>
        <end position="165"/>
    </location>
</feature>
<sequence length="292" mass="31878">MPGLRRSVVRGPWSVVRGPWSVVRGPWSVALGAWRLVLGAWCLVLGAWCLVELGVRDHTSRASLSSDQGHWTTDHGRAAAPARRHHPHVVPPSGGRGARASFRSVVGGLRPVRGPLSDEIPDHRGRRGEQRKSRKGRNLKMGPWSLVLGAWCLVLGAWCLVELGVRDHTSRASLSSDQGHWTTDQGRAAAPAPRHHPHVVPPSGGRGARASSRSVVGGLRPVRSPLSDEIPDHRGRRGEQRKSRKGRNLKMGAWSNLEREITSQVLLCLRTKDIGPPTTDGRQPPHPATIRT</sequence>
<keyword evidence="2" id="KW-1133">Transmembrane helix</keyword>
<keyword evidence="2" id="KW-0812">Transmembrane</keyword>
<proteinExistence type="predicted"/>
<evidence type="ECO:0000256" key="1">
    <source>
        <dbReference type="SAM" id="MobiDB-lite"/>
    </source>
</evidence>
<organism evidence="3 4">
    <name type="scientific">Haloferula sargassicola</name>
    <dbReference type="NCBI Taxonomy" id="490096"/>
    <lineage>
        <taxon>Bacteria</taxon>
        <taxon>Pseudomonadati</taxon>
        <taxon>Verrucomicrobiota</taxon>
        <taxon>Verrucomicrobiia</taxon>
        <taxon>Verrucomicrobiales</taxon>
        <taxon>Verrucomicrobiaceae</taxon>
        <taxon>Haloferula</taxon>
    </lineage>
</organism>
<evidence type="ECO:0000313" key="3">
    <source>
        <dbReference type="EMBL" id="GAA5481410.1"/>
    </source>
</evidence>
<dbReference type="EMBL" id="BAABRI010000003">
    <property type="protein sequence ID" value="GAA5481410.1"/>
    <property type="molecule type" value="Genomic_DNA"/>
</dbReference>
<dbReference type="Proteomes" id="UP001476282">
    <property type="component" value="Unassembled WGS sequence"/>
</dbReference>
<feature type="region of interest" description="Disordered" evidence="1">
    <location>
        <begin position="171"/>
        <end position="251"/>
    </location>
</feature>
<keyword evidence="2" id="KW-0472">Membrane</keyword>
<feature type="compositionally biased region" description="Basic and acidic residues" evidence="1">
    <location>
        <begin position="120"/>
        <end position="131"/>
    </location>
</feature>
<feature type="region of interest" description="Disordered" evidence="1">
    <location>
        <begin position="63"/>
        <end position="136"/>
    </location>
</feature>
<gene>
    <name evidence="3" type="ORF">Hsar01_00619</name>
</gene>
<feature type="compositionally biased region" description="Low complexity" evidence="1">
    <location>
        <begin position="208"/>
        <end position="218"/>
    </location>
</feature>
<name>A0ABP9UIC7_9BACT</name>
<comment type="caution">
    <text evidence="3">The sequence shown here is derived from an EMBL/GenBank/DDBJ whole genome shotgun (WGS) entry which is preliminary data.</text>
</comment>
<reference evidence="3 4" key="1">
    <citation type="submission" date="2024-02" db="EMBL/GenBank/DDBJ databases">
        <title>Haloferula sargassicola NBRC 104335.</title>
        <authorList>
            <person name="Ichikawa N."/>
            <person name="Katano-Makiyama Y."/>
            <person name="Hidaka K."/>
        </authorList>
    </citation>
    <scope>NUCLEOTIDE SEQUENCE [LARGE SCALE GENOMIC DNA]</scope>
    <source>
        <strain evidence="3 4">NBRC 104335</strain>
    </source>
</reference>
<feature type="region of interest" description="Disordered" evidence="1">
    <location>
        <begin position="272"/>
        <end position="292"/>
    </location>
</feature>
<keyword evidence="4" id="KW-1185">Reference proteome</keyword>
<protein>
    <submittedName>
        <fullName evidence="3">Uncharacterized protein</fullName>
    </submittedName>
</protein>